<dbReference type="Gene3D" id="6.10.340.10">
    <property type="match status" value="1"/>
</dbReference>
<evidence type="ECO:0000259" key="6">
    <source>
        <dbReference type="PROSITE" id="PS50885"/>
    </source>
</evidence>
<dbReference type="PANTHER" id="PTHR32089:SF112">
    <property type="entry name" value="LYSOZYME-LIKE PROTEIN-RELATED"/>
    <property type="match status" value="1"/>
</dbReference>
<evidence type="ECO:0000259" key="5">
    <source>
        <dbReference type="PROSITE" id="PS50111"/>
    </source>
</evidence>
<evidence type="ECO:0000256" key="3">
    <source>
        <dbReference type="PROSITE-ProRule" id="PRU00284"/>
    </source>
</evidence>
<dbReference type="InterPro" id="IPR004089">
    <property type="entry name" value="MCPsignal_dom"/>
</dbReference>
<evidence type="ECO:0000313" key="8">
    <source>
        <dbReference type="Proteomes" id="UP000766246"/>
    </source>
</evidence>
<accession>A0A927UD46</accession>
<feature type="transmembrane region" description="Helical" evidence="4">
    <location>
        <begin position="28"/>
        <end position="48"/>
    </location>
</feature>
<dbReference type="SMART" id="SM00283">
    <property type="entry name" value="MA"/>
    <property type="match status" value="1"/>
</dbReference>
<dbReference type="Gene3D" id="1.10.287.950">
    <property type="entry name" value="Methyl-accepting chemotaxis protein"/>
    <property type="match status" value="1"/>
</dbReference>
<feature type="domain" description="HAMP" evidence="6">
    <location>
        <begin position="324"/>
        <end position="377"/>
    </location>
</feature>
<dbReference type="GO" id="GO:0016020">
    <property type="term" value="C:membrane"/>
    <property type="evidence" value="ECO:0007669"/>
    <property type="project" value="InterPro"/>
</dbReference>
<organism evidence="7 8">
    <name type="scientific">Pseudobutyrivibrio ruminis</name>
    <dbReference type="NCBI Taxonomy" id="46206"/>
    <lineage>
        <taxon>Bacteria</taxon>
        <taxon>Bacillati</taxon>
        <taxon>Bacillota</taxon>
        <taxon>Clostridia</taxon>
        <taxon>Lachnospirales</taxon>
        <taxon>Lachnospiraceae</taxon>
        <taxon>Pseudobutyrivibrio</taxon>
    </lineage>
</organism>
<comment type="similarity">
    <text evidence="2">Belongs to the methyl-accepting chemotaxis (MCP) protein family.</text>
</comment>
<gene>
    <name evidence="7" type="ORF">E7272_09860</name>
</gene>
<dbReference type="Pfam" id="PF00015">
    <property type="entry name" value="MCPsignal"/>
    <property type="match status" value="1"/>
</dbReference>
<reference evidence="7" key="1">
    <citation type="submission" date="2019-04" db="EMBL/GenBank/DDBJ databases">
        <title>Evolution of Biomass-Degrading Anaerobic Consortia Revealed by Metagenomics.</title>
        <authorList>
            <person name="Peng X."/>
        </authorList>
    </citation>
    <scope>NUCLEOTIDE SEQUENCE</scope>
    <source>
        <strain evidence="7">SIG311</strain>
    </source>
</reference>
<dbReference type="Proteomes" id="UP000766246">
    <property type="component" value="Unassembled WGS sequence"/>
</dbReference>
<keyword evidence="4" id="KW-0812">Transmembrane</keyword>
<name>A0A927UD46_9FIRM</name>
<keyword evidence="4" id="KW-0472">Membrane</keyword>
<sequence>MGKKVQKTSVKQETTKTIAPKDSIKTKLICLIAALVAVPLIIAIIVSYNSSTNKAKKDALNLLEANARIVESEFSEMVEKNTAMLESIATSPSTIAYIETYGTEGQAVPDSAMMAQMDMLNEYMNDGNSSIILSKASGDQLLRADRKEITNIADRDYFQQAVSTGQPAVSDVVVSKSVGNRITIICVPIYNEAHTQVIGTIQRSFDLNVLHEFLASNISDGFIADKKGMMVAHAQFEITPEDEYDLSGFEFMTSSDQSGLITSSFDGNLTYMSWVKEPISGYYVAVSQQDKEIMAHAVYAALTVVVIGVILLVIGVIIAVYVATSFTKPIVAVTNTVTLLADGRFKKIDNYTNRKDEFGEIVRSTNSVIDKLGSIVSAIKTSASTVTTSSEDLADMANQIAATTDTVANAVQEIATGAVQQAEEIQEAAENVGKITDAVGGVQHSTDNVESLAGKMKEASQASSKSLINLKDSSSDMTEKIEEIARTISATQSAVANINDRVEGISGIASQTNLLSLNASIEAARAGEAGKGFAVVAEEIRKLADDSDSMAQAIRVEMDELLKQAEAAVAAANLVKQGNLEQQEAIGGTLESVNGMLEDIDGTVVGIRDIAGGASTCVTSNDVVSDAMSSLSAISEENAASSETTGASVQELSATVSSLANSADDLKEIALKLNEEMLFFKDNGEADSETE</sequence>
<feature type="domain" description="Methyl-accepting transducer" evidence="5">
    <location>
        <begin position="396"/>
        <end position="653"/>
    </location>
</feature>
<dbReference type="GO" id="GO:0007165">
    <property type="term" value="P:signal transduction"/>
    <property type="evidence" value="ECO:0007669"/>
    <property type="project" value="UniProtKB-KW"/>
</dbReference>
<evidence type="ECO:0000256" key="4">
    <source>
        <dbReference type="SAM" id="Phobius"/>
    </source>
</evidence>
<evidence type="ECO:0000256" key="1">
    <source>
        <dbReference type="ARBA" id="ARBA00023224"/>
    </source>
</evidence>
<feature type="transmembrane region" description="Helical" evidence="4">
    <location>
        <begin position="297"/>
        <end position="322"/>
    </location>
</feature>
<dbReference type="InterPro" id="IPR003660">
    <property type="entry name" value="HAMP_dom"/>
</dbReference>
<protein>
    <submittedName>
        <fullName evidence="7">HAMP domain-containing protein</fullName>
    </submittedName>
</protein>
<dbReference type="PROSITE" id="PS50885">
    <property type="entry name" value="HAMP"/>
    <property type="match status" value="1"/>
</dbReference>
<comment type="caution">
    <text evidence="7">The sequence shown here is derived from an EMBL/GenBank/DDBJ whole genome shotgun (WGS) entry which is preliminary data.</text>
</comment>
<evidence type="ECO:0000313" key="7">
    <source>
        <dbReference type="EMBL" id="MBE5920134.1"/>
    </source>
</evidence>
<keyword evidence="1 3" id="KW-0807">Transducer</keyword>
<dbReference type="SUPFAM" id="SSF58104">
    <property type="entry name" value="Methyl-accepting chemotaxis protein (MCP) signaling domain"/>
    <property type="match status" value="1"/>
</dbReference>
<dbReference type="EMBL" id="SVER01000025">
    <property type="protein sequence ID" value="MBE5920134.1"/>
    <property type="molecule type" value="Genomic_DNA"/>
</dbReference>
<dbReference type="SUPFAM" id="SSF103190">
    <property type="entry name" value="Sensory domain-like"/>
    <property type="match status" value="1"/>
</dbReference>
<dbReference type="AlphaFoldDB" id="A0A927UD46"/>
<dbReference type="InterPro" id="IPR029151">
    <property type="entry name" value="Sensor-like_sf"/>
</dbReference>
<proteinExistence type="inferred from homology"/>
<dbReference type="PROSITE" id="PS50111">
    <property type="entry name" value="CHEMOTAXIS_TRANSDUC_2"/>
    <property type="match status" value="1"/>
</dbReference>
<evidence type="ECO:0000256" key="2">
    <source>
        <dbReference type="ARBA" id="ARBA00029447"/>
    </source>
</evidence>
<keyword evidence="4" id="KW-1133">Transmembrane helix</keyword>
<dbReference type="PANTHER" id="PTHR32089">
    <property type="entry name" value="METHYL-ACCEPTING CHEMOTAXIS PROTEIN MCPB"/>
    <property type="match status" value="1"/>
</dbReference>
<dbReference type="Gene3D" id="3.30.450.20">
    <property type="entry name" value="PAS domain"/>
    <property type="match status" value="1"/>
</dbReference>